<proteinExistence type="predicted"/>
<organism evidence="1 2">
    <name type="scientific">Desulfonema magnum</name>
    <dbReference type="NCBI Taxonomy" id="45655"/>
    <lineage>
        <taxon>Bacteria</taxon>
        <taxon>Pseudomonadati</taxon>
        <taxon>Thermodesulfobacteriota</taxon>
        <taxon>Desulfobacteria</taxon>
        <taxon>Desulfobacterales</taxon>
        <taxon>Desulfococcaceae</taxon>
        <taxon>Desulfonema</taxon>
    </lineage>
</organism>
<protein>
    <submittedName>
        <fullName evidence="1">Uncharacterized protein</fullName>
    </submittedName>
</protein>
<dbReference type="KEGG" id="dmm:dnm_082590"/>
<keyword evidence="2" id="KW-1185">Reference proteome</keyword>
<sequence>MHIVFHAANTFYFDLFEKKTDKKYIRDCEYFQENLFYTFTVKIHFENPFFYLRISS</sequence>
<dbReference type="EMBL" id="CP061800">
    <property type="protein sequence ID" value="QTA92183.1"/>
    <property type="molecule type" value="Genomic_DNA"/>
</dbReference>
<dbReference type="AlphaFoldDB" id="A0A975BV40"/>
<dbReference type="Proteomes" id="UP000663722">
    <property type="component" value="Chromosome"/>
</dbReference>
<evidence type="ECO:0000313" key="2">
    <source>
        <dbReference type="Proteomes" id="UP000663722"/>
    </source>
</evidence>
<gene>
    <name evidence="1" type="ORF">dnm_082590</name>
</gene>
<name>A0A975BV40_9BACT</name>
<accession>A0A975BV40</accession>
<reference evidence="1" key="1">
    <citation type="journal article" date="2021" name="Microb. Physiol.">
        <title>Proteogenomic Insights into the Physiology of Marine, Sulfate-Reducing, Filamentous Desulfonema limicola and Desulfonema magnum.</title>
        <authorList>
            <person name="Schnaars V."/>
            <person name="Wohlbrand L."/>
            <person name="Scheve S."/>
            <person name="Hinrichs C."/>
            <person name="Reinhardt R."/>
            <person name="Rabus R."/>
        </authorList>
    </citation>
    <scope>NUCLEOTIDE SEQUENCE</scope>
    <source>
        <strain evidence="1">4be13</strain>
    </source>
</reference>
<evidence type="ECO:0000313" key="1">
    <source>
        <dbReference type="EMBL" id="QTA92183.1"/>
    </source>
</evidence>